<dbReference type="SUPFAM" id="SSF81901">
    <property type="entry name" value="HCP-like"/>
    <property type="match status" value="1"/>
</dbReference>
<dbReference type="InterPro" id="IPR011990">
    <property type="entry name" value="TPR-like_helical_dom_sf"/>
</dbReference>
<dbReference type="AlphaFoldDB" id="A0A9Q8ZCJ9"/>
<dbReference type="Gene3D" id="1.25.40.10">
    <property type="entry name" value="Tetratricopeptide repeat domain"/>
    <property type="match status" value="1"/>
</dbReference>
<dbReference type="InterPro" id="IPR019734">
    <property type="entry name" value="TPR_rpt"/>
</dbReference>
<dbReference type="Pfam" id="PF13181">
    <property type="entry name" value="TPR_8"/>
    <property type="match status" value="1"/>
</dbReference>
<keyword evidence="2" id="KW-1185">Reference proteome</keyword>
<proteinExistence type="predicted"/>
<evidence type="ECO:0000313" key="1">
    <source>
        <dbReference type="EMBL" id="USP77808.1"/>
    </source>
</evidence>
<dbReference type="Proteomes" id="UP001056012">
    <property type="component" value="Chromosome 3"/>
</dbReference>
<evidence type="ECO:0000313" key="2">
    <source>
        <dbReference type="Proteomes" id="UP001056012"/>
    </source>
</evidence>
<name>A0A9Q8ZCJ9_CURCL</name>
<dbReference type="EMBL" id="CP089276">
    <property type="protein sequence ID" value="USP77808.1"/>
    <property type="molecule type" value="Genomic_DNA"/>
</dbReference>
<dbReference type="VEuPathDB" id="FungiDB:yc1106_05082"/>
<accession>A0A9Q8ZCJ9</accession>
<protein>
    <submittedName>
        <fullName evidence="1">Uncharacterized protein</fullName>
    </submittedName>
</protein>
<organism evidence="1 2">
    <name type="scientific">Curvularia clavata</name>
    <dbReference type="NCBI Taxonomy" id="95742"/>
    <lineage>
        <taxon>Eukaryota</taxon>
        <taxon>Fungi</taxon>
        <taxon>Dikarya</taxon>
        <taxon>Ascomycota</taxon>
        <taxon>Pezizomycotina</taxon>
        <taxon>Dothideomycetes</taxon>
        <taxon>Pleosporomycetidae</taxon>
        <taxon>Pleosporales</taxon>
        <taxon>Pleosporineae</taxon>
        <taxon>Pleosporaceae</taxon>
        <taxon>Curvularia</taxon>
    </lineage>
</organism>
<dbReference type="OrthoDB" id="5379420at2759"/>
<reference evidence="1" key="1">
    <citation type="submission" date="2021-12" db="EMBL/GenBank/DDBJ databases">
        <title>Curvularia clavata genome.</title>
        <authorList>
            <person name="Cao Y."/>
        </authorList>
    </citation>
    <scope>NUCLEOTIDE SEQUENCE</scope>
    <source>
        <strain evidence="1">Yc1106</strain>
    </source>
</reference>
<gene>
    <name evidence="1" type="ORF">yc1106_05082</name>
</gene>
<sequence length="344" mass="38385">MQRELPMLMLTEYNVQLDDVSSLGIITFKIPDISDPAKRSQLPPSQHKAISGLLLQGCAQAGDPLAVVHILTAVYLSSMGDESVQELARLFPRQEIPKYRQTLESFDQQILAKTTALGPEVLTLKGLFLEQEGQRLQAKNAYLEAVKPSSLKYEPGSRHPMQLPLIAPWNALGFLLKAGKDPESQAEAKIYFQRGALEGDDPLSYYELAGFEPRTSEKWLRYTSKAAASGHKQAMIDLIDFYQEAAKSESPILNDGGIRKALNWLLGWKPGSTAALAREWQEAASNAGHKPSMLQLAEYYDSTGDHERAKEYLRQILEAPGTANQREEWPQLVQLARRRLAGIR</sequence>